<sequence>MMQTGLGLMPRLGAMLMAVVVTLIPIASGAQQLAALRASDAMKYFDAICGGTLPNFENAPAALQQNGFQQYSTGTWYLPDQSVSIKIIEGPGMGRTCSFVANSTDGEAGIKAAVAASLPGIDQTAPGLALYPKTQALVQLNPQMGRMGDVTIFGLQMLSDRK</sequence>
<protein>
    <submittedName>
        <fullName evidence="1">Uncharacterized protein</fullName>
    </submittedName>
</protein>
<proteinExistence type="predicted"/>
<gene>
    <name evidence="1" type="ORF">JJJ17_04350</name>
</gene>
<dbReference type="RefSeq" id="WP_200684037.1">
    <property type="nucleotide sequence ID" value="NZ_JAEPRQ010000001.1"/>
</dbReference>
<keyword evidence="2" id="KW-1185">Reference proteome</keyword>
<comment type="caution">
    <text evidence="1">The sequence shown here is derived from an EMBL/GenBank/DDBJ whole genome shotgun (WGS) entry which is preliminary data.</text>
</comment>
<evidence type="ECO:0000313" key="2">
    <source>
        <dbReference type="Proteomes" id="UP000640485"/>
    </source>
</evidence>
<dbReference type="EMBL" id="JAEPRQ010000001">
    <property type="protein sequence ID" value="MBK4215151.1"/>
    <property type="molecule type" value="Genomic_DNA"/>
</dbReference>
<dbReference type="Proteomes" id="UP000640485">
    <property type="component" value="Unassembled WGS sequence"/>
</dbReference>
<organism evidence="1 2">
    <name type="scientific">Paracoccus caeni</name>
    <dbReference type="NCBI Taxonomy" id="657651"/>
    <lineage>
        <taxon>Bacteria</taxon>
        <taxon>Pseudomonadati</taxon>
        <taxon>Pseudomonadota</taxon>
        <taxon>Alphaproteobacteria</taxon>
        <taxon>Rhodobacterales</taxon>
        <taxon>Paracoccaceae</taxon>
        <taxon>Paracoccus</taxon>
    </lineage>
</organism>
<evidence type="ECO:0000313" key="1">
    <source>
        <dbReference type="EMBL" id="MBK4215151.1"/>
    </source>
</evidence>
<dbReference type="AlphaFoldDB" id="A0A934SAE4"/>
<reference evidence="1" key="1">
    <citation type="submission" date="2021-01" db="EMBL/GenBank/DDBJ databases">
        <title>Paracoccus amoyensis sp. nov., isolated from the surface seawater along the coast of Xiamen Island, China.</title>
        <authorList>
            <person name="Lyu L."/>
        </authorList>
    </citation>
    <scope>NUCLEOTIDE SEQUENCE</scope>
    <source>
        <strain evidence="1">MJ17</strain>
    </source>
</reference>
<accession>A0A934SAE4</accession>
<name>A0A934SAE4_9RHOB</name>